<name>A0A2Z3YM55_9CORY</name>
<evidence type="ECO:0000313" key="2">
    <source>
        <dbReference type="Proteomes" id="UP000247696"/>
    </source>
</evidence>
<sequence>MLLQSGAGETIRADYHQRVAGPQVIEGCTQAGAVPGGATDGVGEHLLRAAFVQSAGLSVEVLLGAADASVTDNLTGGV</sequence>
<dbReference type="AlphaFoldDB" id="A0A2Z3YM55"/>
<gene>
    <name evidence="1" type="ORF">Csp1_01280</name>
</gene>
<proteinExistence type="predicted"/>
<organism evidence="1 2">
    <name type="scientific">Corynebacterium provencense</name>
    <dbReference type="NCBI Taxonomy" id="1737425"/>
    <lineage>
        <taxon>Bacteria</taxon>
        <taxon>Bacillati</taxon>
        <taxon>Actinomycetota</taxon>
        <taxon>Actinomycetes</taxon>
        <taxon>Mycobacteriales</taxon>
        <taxon>Corynebacteriaceae</taxon>
        <taxon>Corynebacterium</taxon>
    </lineage>
</organism>
<reference evidence="2" key="1">
    <citation type="submission" date="2017-11" db="EMBL/GenBank/DDBJ databases">
        <title>Otitis media/interna in a cat caused by the recently described species Corynebacterium provencense.</title>
        <authorList>
            <person name="Kittl S."/>
            <person name="Brodard I."/>
            <person name="Rychener L."/>
            <person name="Jores J."/>
            <person name="Roosje P."/>
            <person name="Gobeli Brawand S."/>
        </authorList>
    </citation>
    <scope>NUCLEOTIDE SEQUENCE [LARGE SCALE GENOMIC DNA]</scope>
    <source>
        <strain evidence="2">17KM38</strain>
    </source>
</reference>
<dbReference type="KEGG" id="cpre:Csp1_01280"/>
<protein>
    <submittedName>
        <fullName evidence="1">Uncharacterized protein</fullName>
    </submittedName>
</protein>
<dbReference type="Proteomes" id="UP000247696">
    <property type="component" value="Chromosome"/>
</dbReference>
<evidence type="ECO:0000313" key="1">
    <source>
        <dbReference type="EMBL" id="AWT24956.1"/>
    </source>
</evidence>
<accession>A0A2Z3YM55</accession>
<keyword evidence="2" id="KW-1185">Reference proteome</keyword>
<dbReference type="EMBL" id="CP024988">
    <property type="protein sequence ID" value="AWT24956.1"/>
    <property type="molecule type" value="Genomic_DNA"/>
</dbReference>